<evidence type="ECO:0000313" key="3">
    <source>
        <dbReference type="EMBL" id="CAD8525355.1"/>
    </source>
</evidence>
<protein>
    <recommendedName>
        <fullName evidence="1">Fungal lipase-type domain-containing protein</fullName>
    </recommendedName>
</protein>
<sequence length="309" mass="32748">MRNAKGLLLSHFSADPREPSFYVARDSTRGGSHDVVIGVHYPASASEARTVALEYESVPFFGGKAHKALLANARAVLNAVKPIFLQHLELDSRVTLTGFSLGASTAILLHMLLFGEVAHDPDLLLAQSRITTFAFGAPQVFASLNAEVAGANTMPAGIEQRVFNVIHGFDPTPRLNVRNAVRLLLLCKEIDQQALGGKERLESLRGRSGAVSCGIPDHAKVCESAAGTFFPVGLPVLLREQNRGAVSCEVGAYADAHELRPHRSMFSDSASQVYLRAASAAAASSSAARPGLCSALDANCPCLHAVLAL</sequence>
<organism evidence="3">
    <name type="scientific">Calcidiscus leptoporus</name>
    <dbReference type="NCBI Taxonomy" id="127549"/>
    <lineage>
        <taxon>Eukaryota</taxon>
        <taxon>Haptista</taxon>
        <taxon>Haptophyta</taxon>
        <taxon>Prymnesiophyceae</taxon>
        <taxon>Coccolithales</taxon>
        <taxon>Calcidiscaceae</taxon>
        <taxon>Calcidiscus</taxon>
    </lineage>
</organism>
<dbReference type="GO" id="GO:0006629">
    <property type="term" value="P:lipid metabolic process"/>
    <property type="evidence" value="ECO:0007669"/>
    <property type="project" value="InterPro"/>
</dbReference>
<evidence type="ECO:0000313" key="2">
    <source>
        <dbReference type="EMBL" id="CAD8525353.1"/>
    </source>
</evidence>
<dbReference type="InterPro" id="IPR002921">
    <property type="entry name" value="Fungal_lipase-type"/>
</dbReference>
<gene>
    <name evidence="2" type="ORF">CLEP1334_LOCUS1460</name>
    <name evidence="3" type="ORF">CLEP1334_LOCUS1461</name>
</gene>
<dbReference type="Gene3D" id="3.40.50.1820">
    <property type="entry name" value="alpha/beta hydrolase"/>
    <property type="match status" value="1"/>
</dbReference>
<dbReference type="AlphaFoldDB" id="A0A6U5D8P6"/>
<dbReference type="EMBL" id="HBER01002784">
    <property type="protein sequence ID" value="CAD8525355.1"/>
    <property type="molecule type" value="Transcribed_RNA"/>
</dbReference>
<dbReference type="EMBL" id="HBER01002783">
    <property type="protein sequence ID" value="CAD8525353.1"/>
    <property type="molecule type" value="Transcribed_RNA"/>
</dbReference>
<dbReference type="SUPFAM" id="SSF53474">
    <property type="entry name" value="alpha/beta-Hydrolases"/>
    <property type="match status" value="1"/>
</dbReference>
<dbReference type="InterPro" id="IPR029058">
    <property type="entry name" value="AB_hydrolase_fold"/>
</dbReference>
<evidence type="ECO:0000259" key="1">
    <source>
        <dbReference type="Pfam" id="PF01764"/>
    </source>
</evidence>
<accession>A0A6U5D8P6</accession>
<reference evidence="3" key="1">
    <citation type="submission" date="2021-01" db="EMBL/GenBank/DDBJ databases">
        <authorList>
            <person name="Corre E."/>
            <person name="Pelletier E."/>
            <person name="Niang G."/>
            <person name="Scheremetjew M."/>
            <person name="Finn R."/>
            <person name="Kale V."/>
            <person name="Holt S."/>
            <person name="Cochrane G."/>
            <person name="Meng A."/>
            <person name="Brown T."/>
            <person name="Cohen L."/>
        </authorList>
    </citation>
    <scope>NUCLEOTIDE SEQUENCE</scope>
    <source>
        <strain evidence="3">RCC1130</strain>
    </source>
</reference>
<name>A0A6U5D8P6_9EUKA</name>
<proteinExistence type="predicted"/>
<feature type="domain" description="Fungal lipase-type" evidence="1">
    <location>
        <begin position="58"/>
        <end position="177"/>
    </location>
</feature>
<dbReference type="Pfam" id="PF01764">
    <property type="entry name" value="Lipase_3"/>
    <property type="match status" value="1"/>
</dbReference>